<feature type="domain" description="Protein kinase" evidence="8">
    <location>
        <begin position="44"/>
        <end position="306"/>
    </location>
</feature>
<evidence type="ECO:0000256" key="2">
    <source>
        <dbReference type="ARBA" id="ARBA00022679"/>
    </source>
</evidence>
<dbReference type="PANTHER" id="PTHR24349">
    <property type="entry name" value="SERINE/THREONINE-PROTEIN KINASE"/>
    <property type="match status" value="1"/>
</dbReference>
<evidence type="ECO:0000256" key="3">
    <source>
        <dbReference type="ARBA" id="ARBA00022741"/>
    </source>
</evidence>
<evidence type="ECO:0000256" key="1">
    <source>
        <dbReference type="ARBA" id="ARBA00022527"/>
    </source>
</evidence>
<evidence type="ECO:0000313" key="9">
    <source>
        <dbReference type="EMBL" id="CCI47680.1"/>
    </source>
</evidence>
<dbReference type="PROSITE" id="PS00108">
    <property type="entry name" value="PROTEIN_KINASE_ST"/>
    <property type="match status" value="1"/>
</dbReference>
<dbReference type="STRING" id="65357.A0A024GLM6"/>
<sequence length="310" mass="34263">MDYPSYTRMMRLKASEMMLAAALSIGIELNQQTKPNSISEISSWKLAHEIGSGSYGVVHYATCADTGLTAAVKVIELNEQNKSSLTREIDILKSVRARGGHDNIITLRGIYQSDQKVHIVTELMPGGEMYTHLAAYGAMTEHQTRLLARDVCKALAFLHESGIVHKDIKPENILLMEPGNTNNNVAKIADFGSAGPATASTPHDHIGTTAYQSPEYILSGICSPATDMWALGCVLYIALCGSHPFDLDGTATDEEIEKRVHVQRVHLDFEPWTQVSNEAKDLIRSLLHEDPKFRPSAAQVLQHRWMRDVV</sequence>
<accession>A0A024GLM6</accession>
<dbReference type="GO" id="GO:0004674">
    <property type="term" value="F:protein serine/threonine kinase activity"/>
    <property type="evidence" value="ECO:0007669"/>
    <property type="project" value="UniProtKB-KW"/>
</dbReference>
<dbReference type="EMBL" id="CAIX01000180">
    <property type="protein sequence ID" value="CCI47680.1"/>
    <property type="molecule type" value="Genomic_DNA"/>
</dbReference>
<evidence type="ECO:0000256" key="6">
    <source>
        <dbReference type="PROSITE-ProRule" id="PRU10141"/>
    </source>
</evidence>
<dbReference type="InterPro" id="IPR008271">
    <property type="entry name" value="Ser/Thr_kinase_AS"/>
</dbReference>
<dbReference type="Gene3D" id="3.30.200.20">
    <property type="entry name" value="Phosphorylase Kinase, domain 1"/>
    <property type="match status" value="1"/>
</dbReference>
<dbReference type="InterPro" id="IPR011009">
    <property type="entry name" value="Kinase-like_dom_sf"/>
</dbReference>
<keyword evidence="3 6" id="KW-0547">Nucleotide-binding</keyword>
<dbReference type="SUPFAM" id="SSF56112">
    <property type="entry name" value="Protein kinase-like (PK-like)"/>
    <property type="match status" value="1"/>
</dbReference>
<dbReference type="InParanoid" id="A0A024GLM6"/>
<comment type="similarity">
    <text evidence="7">Belongs to the protein kinase superfamily.</text>
</comment>
<dbReference type="FunFam" id="1.10.510.10:FF:000571">
    <property type="entry name" value="Maternal embryonic leucine zipper kinase"/>
    <property type="match status" value="1"/>
</dbReference>
<reference evidence="9 10" key="1">
    <citation type="submission" date="2012-05" db="EMBL/GenBank/DDBJ databases">
        <title>Recombination and specialization in a pathogen metapopulation.</title>
        <authorList>
            <person name="Gardiner A."/>
            <person name="Kemen E."/>
            <person name="Schultz-Larsen T."/>
            <person name="MacLean D."/>
            <person name="Van Oosterhout C."/>
            <person name="Jones J.D.G."/>
        </authorList>
    </citation>
    <scope>NUCLEOTIDE SEQUENCE [LARGE SCALE GENOMIC DNA]</scope>
    <source>
        <strain evidence="9 10">Ac Nc2</strain>
    </source>
</reference>
<keyword evidence="4" id="KW-0418">Kinase</keyword>
<evidence type="ECO:0000256" key="7">
    <source>
        <dbReference type="RuleBase" id="RU000304"/>
    </source>
</evidence>
<keyword evidence="10" id="KW-1185">Reference proteome</keyword>
<dbReference type="PIRSF" id="PIRSF000654">
    <property type="entry name" value="Integrin-linked_kinase"/>
    <property type="match status" value="1"/>
</dbReference>
<feature type="binding site" evidence="6">
    <location>
        <position position="73"/>
    </location>
    <ligand>
        <name>ATP</name>
        <dbReference type="ChEBI" id="CHEBI:30616"/>
    </ligand>
</feature>
<name>A0A024GLM6_9STRA</name>
<evidence type="ECO:0000256" key="4">
    <source>
        <dbReference type="ARBA" id="ARBA00022777"/>
    </source>
</evidence>
<dbReference type="Gene3D" id="1.10.510.10">
    <property type="entry name" value="Transferase(Phosphotransferase) domain 1"/>
    <property type="match status" value="1"/>
</dbReference>
<gene>
    <name evidence="9" type="ORF">BN9_086870</name>
</gene>
<dbReference type="OrthoDB" id="40902at2759"/>
<dbReference type="Pfam" id="PF00069">
    <property type="entry name" value="Pkinase"/>
    <property type="match status" value="1"/>
</dbReference>
<protein>
    <recommendedName>
        <fullName evidence="8">Protein kinase domain-containing protein</fullName>
    </recommendedName>
</protein>
<keyword evidence="1 7" id="KW-0723">Serine/threonine-protein kinase</keyword>
<keyword evidence="2" id="KW-0808">Transferase</keyword>
<evidence type="ECO:0000256" key="5">
    <source>
        <dbReference type="ARBA" id="ARBA00022840"/>
    </source>
</evidence>
<dbReference type="AlphaFoldDB" id="A0A024GLM6"/>
<dbReference type="InterPro" id="IPR050205">
    <property type="entry name" value="CDPK_Ser/Thr_kinases"/>
</dbReference>
<evidence type="ECO:0000259" key="8">
    <source>
        <dbReference type="PROSITE" id="PS50011"/>
    </source>
</evidence>
<proteinExistence type="inferred from homology"/>
<organism evidence="9 10">
    <name type="scientific">Albugo candida</name>
    <dbReference type="NCBI Taxonomy" id="65357"/>
    <lineage>
        <taxon>Eukaryota</taxon>
        <taxon>Sar</taxon>
        <taxon>Stramenopiles</taxon>
        <taxon>Oomycota</taxon>
        <taxon>Peronosporomycetes</taxon>
        <taxon>Albuginales</taxon>
        <taxon>Albuginaceae</taxon>
        <taxon>Albugo</taxon>
    </lineage>
</organism>
<dbReference type="PROSITE" id="PS00107">
    <property type="entry name" value="PROTEIN_KINASE_ATP"/>
    <property type="match status" value="1"/>
</dbReference>
<dbReference type="Proteomes" id="UP000053237">
    <property type="component" value="Unassembled WGS sequence"/>
</dbReference>
<comment type="caution">
    <text evidence="9">The sequence shown here is derived from an EMBL/GenBank/DDBJ whole genome shotgun (WGS) entry which is preliminary data.</text>
</comment>
<keyword evidence="5 6" id="KW-0067">ATP-binding</keyword>
<dbReference type="GO" id="GO:0005524">
    <property type="term" value="F:ATP binding"/>
    <property type="evidence" value="ECO:0007669"/>
    <property type="project" value="UniProtKB-UniRule"/>
</dbReference>
<dbReference type="InterPro" id="IPR000719">
    <property type="entry name" value="Prot_kinase_dom"/>
</dbReference>
<evidence type="ECO:0000313" key="10">
    <source>
        <dbReference type="Proteomes" id="UP000053237"/>
    </source>
</evidence>
<dbReference type="InterPro" id="IPR017441">
    <property type="entry name" value="Protein_kinase_ATP_BS"/>
</dbReference>
<dbReference type="SMART" id="SM00220">
    <property type="entry name" value="S_TKc"/>
    <property type="match status" value="1"/>
</dbReference>
<dbReference type="PROSITE" id="PS50011">
    <property type="entry name" value="PROTEIN_KINASE_DOM"/>
    <property type="match status" value="1"/>
</dbReference>